<comment type="similarity">
    <text evidence="2">Belongs to the ATG8 family.</text>
</comment>
<keyword evidence="7" id="KW-0812">Transmembrane</keyword>
<dbReference type="SUPFAM" id="SSF54236">
    <property type="entry name" value="Ubiquitin-like"/>
    <property type="match status" value="1"/>
</dbReference>
<evidence type="ECO:0000313" key="8">
    <source>
        <dbReference type="EMBL" id="OLQ12595.1"/>
    </source>
</evidence>
<evidence type="ECO:0000256" key="2">
    <source>
        <dbReference type="ARBA" id="ARBA00007293"/>
    </source>
</evidence>
<feature type="lipid moiety-binding region" description="Phosphatidylserine amidated glycine; alternate" evidence="5">
    <location>
        <position position="130"/>
    </location>
</feature>
<dbReference type="Gene3D" id="3.10.20.90">
    <property type="entry name" value="Phosphatidylinositol 3-kinase Catalytic Subunit, Chain A, domain 1"/>
    <property type="match status" value="2"/>
</dbReference>
<feature type="transmembrane region" description="Helical" evidence="7">
    <location>
        <begin position="953"/>
        <end position="977"/>
    </location>
</feature>
<feature type="transmembrane region" description="Helical" evidence="7">
    <location>
        <begin position="897"/>
        <end position="916"/>
    </location>
</feature>
<evidence type="ECO:0000313" key="9">
    <source>
        <dbReference type="Proteomes" id="UP000186817"/>
    </source>
</evidence>
<feature type="region of interest" description="Disordered" evidence="6">
    <location>
        <begin position="691"/>
        <end position="748"/>
    </location>
</feature>
<protein>
    <submittedName>
        <fullName evidence="8">Autophagy-related protein 8b</fullName>
    </submittedName>
</protein>
<name>A0A1Q9EYY9_SYMMI</name>
<organism evidence="8 9">
    <name type="scientific">Symbiodinium microadriaticum</name>
    <name type="common">Dinoflagellate</name>
    <name type="synonym">Zooxanthella microadriatica</name>
    <dbReference type="NCBI Taxonomy" id="2951"/>
    <lineage>
        <taxon>Eukaryota</taxon>
        <taxon>Sar</taxon>
        <taxon>Alveolata</taxon>
        <taxon>Dinophyceae</taxon>
        <taxon>Suessiales</taxon>
        <taxon>Symbiodiniaceae</taxon>
        <taxon>Symbiodinium</taxon>
    </lineage>
</organism>
<dbReference type="EMBL" id="LSRX01000040">
    <property type="protein sequence ID" value="OLQ12595.1"/>
    <property type="molecule type" value="Genomic_DNA"/>
</dbReference>
<evidence type="ECO:0000256" key="3">
    <source>
        <dbReference type="ARBA" id="ARBA00023136"/>
    </source>
</evidence>
<dbReference type="GO" id="GO:0016020">
    <property type="term" value="C:membrane"/>
    <property type="evidence" value="ECO:0007669"/>
    <property type="project" value="UniProtKB-SubCell"/>
</dbReference>
<evidence type="ECO:0000256" key="1">
    <source>
        <dbReference type="ARBA" id="ARBA00004370"/>
    </source>
</evidence>
<feature type="transmembrane region" description="Helical" evidence="7">
    <location>
        <begin position="860"/>
        <end position="877"/>
    </location>
</feature>
<reference evidence="8 9" key="1">
    <citation type="submission" date="2016-02" db="EMBL/GenBank/DDBJ databases">
        <title>Genome analysis of coral dinoflagellate symbionts highlights evolutionary adaptations to a symbiotic lifestyle.</title>
        <authorList>
            <person name="Aranda M."/>
            <person name="Li Y."/>
            <person name="Liew Y.J."/>
            <person name="Baumgarten S."/>
            <person name="Simakov O."/>
            <person name="Wilson M."/>
            <person name="Piel J."/>
            <person name="Ashoor H."/>
            <person name="Bougouffa S."/>
            <person name="Bajic V.B."/>
            <person name="Ryu T."/>
            <person name="Ravasi T."/>
            <person name="Bayer T."/>
            <person name="Micklem G."/>
            <person name="Kim H."/>
            <person name="Bhak J."/>
            <person name="Lajeunesse T.C."/>
            <person name="Voolstra C.R."/>
        </authorList>
    </citation>
    <scope>NUCLEOTIDE SEQUENCE [LARGE SCALE GENOMIC DNA]</scope>
    <source>
        <strain evidence="8 9">CCMP2467</strain>
    </source>
</reference>
<feature type="transmembrane region" description="Helical" evidence="7">
    <location>
        <begin position="989"/>
        <end position="1012"/>
    </location>
</feature>
<feature type="compositionally biased region" description="Polar residues" evidence="6">
    <location>
        <begin position="719"/>
        <end position="728"/>
    </location>
</feature>
<keyword evidence="9" id="KW-1185">Reference proteome</keyword>
<evidence type="ECO:0000256" key="7">
    <source>
        <dbReference type="SAM" id="Phobius"/>
    </source>
</evidence>
<accession>A0A1Q9EYY9</accession>
<evidence type="ECO:0000256" key="6">
    <source>
        <dbReference type="SAM" id="MobiDB-lite"/>
    </source>
</evidence>
<dbReference type="OrthoDB" id="438491at2759"/>
<comment type="subcellular location">
    <subcellularLocation>
        <location evidence="1">Membrane</location>
    </subcellularLocation>
</comment>
<comment type="caution">
    <text evidence="8">The sequence shown here is derived from an EMBL/GenBank/DDBJ whole genome shotgun (WGS) entry which is preliminary data.</text>
</comment>
<sequence length="1034" mass="115444">MALPACLLTYRPTLPSTGKMAATSGVKESIPFEKRAAEATRILAKYPERIPVICEKAPTCTLPEIQKKTLGSGFTGSASSGWSYVINGSPFAAVRGEATKTGAPLAEIYENHKSDDGFLYMTYTAENTLGNGYVLHSPEHLGWSANSYRVQAEAFRASWNLVHEGYAVSAASAPTAACAWSTAQKTELTRFLIKELACQLKESLYSTRPLSSAGIEALGLGRRRKGMLRVVITVLIFSSFNNHEAILPVTTTRTMLFFLKYAKSEDLALTHKEFKKQAESMYRPGRELVDLSRHSLMDSTDVTAVAPPEIPQAVLQAMRAPQGSLDMFREIFYQQDPKLPGCKQFNLLVLPHHTQEQVNSWERFRGNLSIVAMAPEADVFFPLQEPQPFVAPPRSGWLETLYKILPIVEWLPAYSWQEHGVKESYGFGACTRRFAKYARKGIWARGPDYGQYTLDDPRIFRHQMRRQYPYHKQRQWSKPYMCLQHSKAAPEGMAVQLAIVYRSFDLAPAFYELSQNLKQRLPGVQILAEAVDDSEEKWLRVVRLNDRQLLWKPSLQDETSLEGGKLSELRKELSNQRQGTDAYLAKQEEVRAEIDRQVEDLHNMLQNSLDSIVCKALDHFNNRYAAPWIKEPPTWGDEDDMVKRIIAEINDYEEVGLEEEGLAANPQAQMAGARNGELLRQKREEAKCRTIQVAGDDSPRSEAELDKYTDASRGGSRSIWRNQTSQSERPPAPSGGRHRSSAEGRRRDGEWQGDGVLVFVFYIRAAQAQLLAQYGNLEERTHAGIYILTALPFDLVIGPRAHTEVITLMGIFRLAFLVRFLSRPALLARARSLVALSLRAILIMASQIKPMLGLPKSDTGGIFAKGLVLGALTYLSVIKKLKSLHWTLRLLGDFKELTLLAFSAIFATRFAADFGISVVGEMLPGATMVALVTFLSSFAGAKKPSGRFAMQAGYQVIAINELLALGFANLGGMGIAYSTGVMSQLGANVWVAVVVALVLKLFSSYLHMSWLVSLRSTRTRQRTYLVDFSVPQKK</sequence>
<dbReference type="AlphaFoldDB" id="A0A1Q9EYY9"/>
<keyword evidence="3 7" id="KW-0472">Membrane</keyword>
<proteinExistence type="inferred from homology"/>
<feature type="transmembrane region" description="Helical" evidence="7">
    <location>
        <begin position="922"/>
        <end position="941"/>
    </location>
</feature>
<evidence type="ECO:0000256" key="5">
    <source>
        <dbReference type="PIRSR" id="PIRSR604241-50"/>
    </source>
</evidence>
<gene>
    <name evidence="8" type="primary">ATG8B</name>
    <name evidence="8" type="ORF">AK812_SmicGene3461</name>
</gene>
<keyword evidence="4 5" id="KW-0449">Lipoprotein</keyword>
<evidence type="ECO:0000256" key="4">
    <source>
        <dbReference type="ARBA" id="ARBA00023288"/>
    </source>
</evidence>
<dbReference type="InterPro" id="IPR029071">
    <property type="entry name" value="Ubiquitin-like_domsf"/>
</dbReference>
<keyword evidence="7" id="KW-1133">Transmembrane helix</keyword>
<dbReference type="Proteomes" id="UP000186817">
    <property type="component" value="Unassembled WGS sequence"/>
</dbReference>
<dbReference type="PANTHER" id="PTHR10969">
    <property type="entry name" value="MICROTUBULE-ASSOCIATED PROTEINS 1A/1B LIGHT CHAIN 3-RELATED"/>
    <property type="match status" value="1"/>
</dbReference>
<feature type="compositionally biased region" description="Basic and acidic residues" evidence="6">
    <location>
        <begin position="697"/>
        <end position="710"/>
    </location>
</feature>
<dbReference type="InterPro" id="IPR004241">
    <property type="entry name" value="Atg8-like"/>
</dbReference>